<dbReference type="AlphaFoldDB" id="A0A8D8LGS4"/>
<dbReference type="Pfam" id="PF05699">
    <property type="entry name" value="Dimer_Tnp_hAT"/>
    <property type="match status" value="1"/>
</dbReference>
<protein>
    <recommendedName>
        <fullName evidence="1">HAT C-terminal dimerisation domain-containing protein</fullName>
    </recommendedName>
</protein>
<name>A0A8D8LGS4_9HEMI</name>
<dbReference type="InterPro" id="IPR052958">
    <property type="entry name" value="IFN-induced_PKR_regulator"/>
</dbReference>
<proteinExistence type="predicted"/>
<feature type="domain" description="HAT C-terminal dimerisation" evidence="1">
    <location>
        <begin position="50"/>
        <end position="112"/>
    </location>
</feature>
<dbReference type="GO" id="GO:0046983">
    <property type="term" value="F:protein dimerization activity"/>
    <property type="evidence" value="ECO:0007669"/>
    <property type="project" value="InterPro"/>
</dbReference>
<reference evidence="2" key="1">
    <citation type="submission" date="2021-05" db="EMBL/GenBank/DDBJ databases">
        <authorList>
            <person name="Alioto T."/>
            <person name="Alioto T."/>
            <person name="Gomez Garrido J."/>
        </authorList>
    </citation>
    <scope>NUCLEOTIDE SEQUENCE</scope>
</reference>
<evidence type="ECO:0000259" key="1">
    <source>
        <dbReference type="Pfam" id="PF05699"/>
    </source>
</evidence>
<organism evidence="2">
    <name type="scientific">Cacopsylla melanoneura</name>
    <dbReference type="NCBI Taxonomy" id="428564"/>
    <lineage>
        <taxon>Eukaryota</taxon>
        <taxon>Metazoa</taxon>
        <taxon>Ecdysozoa</taxon>
        <taxon>Arthropoda</taxon>
        <taxon>Hexapoda</taxon>
        <taxon>Insecta</taxon>
        <taxon>Pterygota</taxon>
        <taxon>Neoptera</taxon>
        <taxon>Paraneoptera</taxon>
        <taxon>Hemiptera</taxon>
        <taxon>Sternorrhyncha</taxon>
        <taxon>Psylloidea</taxon>
        <taxon>Psyllidae</taxon>
        <taxon>Psyllinae</taxon>
        <taxon>Cacopsylla</taxon>
    </lineage>
</organism>
<evidence type="ECO:0000313" key="2">
    <source>
        <dbReference type="EMBL" id="CAG6610430.1"/>
    </source>
</evidence>
<sequence length="114" mass="13485">MPQNLLNMELKELKNIFKEVAVSKYYEIENINAEIDLWFNLWKNKNLTKTDLMKMDTIDVLQETDTFFPDIRKALMILLTIPPTTANIERSFSTLRRVKIWLRSTMTESRLSGN</sequence>
<dbReference type="EMBL" id="HBUF01018363">
    <property type="protein sequence ID" value="CAG6610430.1"/>
    <property type="molecule type" value="Transcribed_RNA"/>
</dbReference>
<dbReference type="InterPro" id="IPR012337">
    <property type="entry name" value="RNaseH-like_sf"/>
</dbReference>
<dbReference type="PANTHER" id="PTHR46289:SF14">
    <property type="entry name" value="DUF4371 DOMAIN-CONTAINING PROTEIN"/>
    <property type="match status" value="1"/>
</dbReference>
<dbReference type="InterPro" id="IPR008906">
    <property type="entry name" value="HATC_C_dom"/>
</dbReference>
<dbReference type="PANTHER" id="PTHR46289">
    <property type="entry name" value="52 KDA REPRESSOR OF THE INHIBITOR OF THE PROTEIN KINASE-LIKE PROTEIN-RELATED"/>
    <property type="match status" value="1"/>
</dbReference>
<dbReference type="SUPFAM" id="SSF53098">
    <property type="entry name" value="Ribonuclease H-like"/>
    <property type="match status" value="1"/>
</dbReference>
<accession>A0A8D8LGS4</accession>